<sequence>MTDLFLKVKTQQEQHLPFVLYAKPNSDKMIGLFQKNDHLYFLEDFTAKGFVFAPFDGDLIPFIPQKESDVYVEKMIQTDYLVAPTILPEVDETAKIVFENLVQRGVGAILKGAFEKVVLSRKEEVLLRQFDLETVFKKLISFYPTAFKYCFFHPKIGMWMGATPEQFLKINQRALQTVALAGTQIATNKEQVIWPEKETEEQRLVTEFITMSLQNKVSDMTLSSPYSFRAGNLWHIKTDILATAKSKKAIKDVILALHPTSAVCGLPKEAAKAFIQKNENYEREYYSGFLGELNVDLATFRTDQSDLFVNLRCMKITGDTAELFIGCGITKDSIPVDEFIETVNKSMTMRKVL</sequence>
<dbReference type="Proteomes" id="UP000536509">
    <property type="component" value="Unassembled WGS sequence"/>
</dbReference>
<feature type="domain" description="Chorismate-utilising enzyme C-terminal" evidence="1">
    <location>
        <begin position="97"/>
        <end position="345"/>
    </location>
</feature>
<gene>
    <name evidence="2" type="ORF">HKT18_06235</name>
</gene>
<organism evidence="2 3">
    <name type="scientific">Flavobacterium rivulicola</name>
    <dbReference type="NCBI Taxonomy" id="2732161"/>
    <lineage>
        <taxon>Bacteria</taxon>
        <taxon>Pseudomonadati</taxon>
        <taxon>Bacteroidota</taxon>
        <taxon>Flavobacteriia</taxon>
        <taxon>Flavobacteriales</taxon>
        <taxon>Flavobacteriaceae</taxon>
        <taxon>Flavobacterium</taxon>
    </lineage>
</organism>
<dbReference type="AlphaFoldDB" id="A0A7Y3R947"/>
<reference evidence="2 3" key="1">
    <citation type="submission" date="2020-05" db="EMBL/GenBank/DDBJ databases">
        <title>Draft genome of Flavobacterium sp. IMCC34852.</title>
        <authorList>
            <person name="Song J."/>
            <person name="Cho J.-C."/>
        </authorList>
    </citation>
    <scope>NUCLEOTIDE SEQUENCE [LARGE SCALE GENOMIC DNA]</scope>
    <source>
        <strain evidence="2 3">IMCC34852</strain>
    </source>
</reference>
<dbReference type="Gene3D" id="3.60.120.10">
    <property type="entry name" value="Anthranilate synthase"/>
    <property type="match status" value="1"/>
</dbReference>
<dbReference type="InterPro" id="IPR005801">
    <property type="entry name" value="ADC_synthase"/>
</dbReference>
<name>A0A7Y3R947_9FLAO</name>
<evidence type="ECO:0000259" key="1">
    <source>
        <dbReference type="Pfam" id="PF00425"/>
    </source>
</evidence>
<dbReference type="PANTHER" id="PTHR42839:SF2">
    <property type="entry name" value="ISOCHORISMATE SYNTHASE ENTC"/>
    <property type="match status" value="1"/>
</dbReference>
<comment type="caution">
    <text evidence="2">The sequence shown here is derived from an EMBL/GenBank/DDBJ whole genome shotgun (WGS) entry which is preliminary data.</text>
</comment>
<dbReference type="InterPro" id="IPR015890">
    <property type="entry name" value="Chorismate_C"/>
</dbReference>
<dbReference type="EMBL" id="JABEVX010000002">
    <property type="protein sequence ID" value="NNT71811.1"/>
    <property type="molecule type" value="Genomic_DNA"/>
</dbReference>
<dbReference type="Pfam" id="PF00425">
    <property type="entry name" value="Chorismate_bind"/>
    <property type="match status" value="1"/>
</dbReference>
<evidence type="ECO:0000313" key="3">
    <source>
        <dbReference type="Proteomes" id="UP000536509"/>
    </source>
</evidence>
<dbReference type="RefSeq" id="WP_171221990.1">
    <property type="nucleotide sequence ID" value="NZ_CP121446.1"/>
</dbReference>
<evidence type="ECO:0000313" key="2">
    <source>
        <dbReference type="EMBL" id="NNT71811.1"/>
    </source>
</evidence>
<protein>
    <submittedName>
        <fullName evidence="2">Isochorismate synthase</fullName>
    </submittedName>
</protein>
<dbReference type="SUPFAM" id="SSF56322">
    <property type="entry name" value="ADC synthase"/>
    <property type="match status" value="1"/>
</dbReference>
<dbReference type="PANTHER" id="PTHR42839">
    <property type="entry name" value="ISOCHORISMATE SYNTHASE ENTC"/>
    <property type="match status" value="1"/>
</dbReference>
<proteinExistence type="predicted"/>
<accession>A0A7Y3R947</accession>
<keyword evidence="3" id="KW-1185">Reference proteome</keyword>